<dbReference type="InterPro" id="IPR001387">
    <property type="entry name" value="Cro/C1-type_HTH"/>
</dbReference>
<reference evidence="5 6" key="1">
    <citation type="submission" date="2023-05" db="EMBL/GenBank/DDBJ databases">
        <title>Xanthomonas rydalmerenesis sp. nov., a novel Xanthomonas species isolated from Fragaria x ananassa.</title>
        <authorList>
            <person name="McKnight D.J.E."/>
            <person name="Wong-Bajracharya J."/>
            <person name="Okoh E.B."/>
            <person name="Snijders F."/>
            <person name="Lidbetter F."/>
            <person name="Webster J."/>
            <person name="Djordjevic S.P."/>
            <person name="Bogema D.R."/>
            <person name="Chapman T.A."/>
        </authorList>
    </citation>
    <scope>NUCLEOTIDE SEQUENCE [LARGE SCALE GENOMIC DNA]</scope>
    <source>
        <strain evidence="5 6">DAR34883</strain>
    </source>
</reference>
<dbReference type="Gene3D" id="1.10.260.40">
    <property type="entry name" value="lambda repressor-like DNA-binding domains"/>
    <property type="match status" value="1"/>
</dbReference>
<evidence type="ECO:0000259" key="4">
    <source>
        <dbReference type="PROSITE" id="PS50943"/>
    </source>
</evidence>
<dbReference type="InterPro" id="IPR036286">
    <property type="entry name" value="LexA/Signal_pep-like_sf"/>
</dbReference>
<accession>A0ABZ0JLK9</accession>
<dbReference type="InterPro" id="IPR039418">
    <property type="entry name" value="LexA-like"/>
</dbReference>
<dbReference type="SMART" id="SM00530">
    <property type="entry name" value="HTH_XRE"/>
    <property type="match status" value="1"/>
</dbReference>
<keyword evidence="3" id="KW-0804">Transcription</keyword>
<dbReference type="Pfam" id="PF01381">
    <property type="entry name" value="HTH_3"/>
    <property type="match status" value="1"/>
</dbReference>
<dbReference type="Gene3D" id="2.10.109.10">
    <property type="entry name" value="Umud Fragment, subunit A"/>
    <property type="match status" value="1"/>
</dbReference>
<keyword evidence="6" id="KW-1185">Reference proteome</keyword>
<keyword evidence="1" id="KW-0805">Transcription regulation</keyword>
<keyword evidence="2" id="KW-0238">DNA-binding</keyword>
<dbReference type="Pfam" id="PF00717">
    <property type="entry name" value="Peptidase_S24"/>
    <property type="match status" value="1"/>
</dbReference>
<name>A0ABZ0JLK9_9XANT</name>
<organism evidence="5 6">
    <name type="scientific">Xanthomonas rydalmerensis</name>
    <dbReference type="NCBI Taxonomy" id="3046274"/>
    <lineage>
        <taxon>Bacteria</taxon>
        <taxon>Pseudomonadati</taxon>
        <taxon>Pseudomonadota</taxon>
        <taxon>Gammaproteobacteria</taxon>
        <taxon>Lysobacterales</taxon>
        <taxon>Lysobacteraceae</taxon>
        <taxon>Xanthomonas</taxon>
    </lineage>
</organism>
<dbReference type="PANTHER" id="PTHR40661:SF3">
    <property type="entry name" value="FELS-1 PROPHAGE TRANSCRIPTIONAL REGULATOR"/>
    <property type="match status" value="1"/>
</dbReference>
<proteinExistence type="predicted"/>
<dbReference type="InterPro" id="IPR015927">
    <property type="entry name" value="Peptidase_S24_S26A/B/C"/>
</dbReference>
<feature type="domain" description="HTH cro/C1-type" evidence="4">
    <location>
        <begin position="12"/>
        <end position="67"/>
    </location>
</feature>
<evidence type="ECO:0000256" key="3">
    <source>
        <dbReference type="ARBA" id="ARBA00023163"/>
    </source>
</evidence>
<evidence type="ECO:0000313" key="6">
    <source>
        <dbReference type="Proteomes" id="UP001302020"/>
    </source>
</evidence>
<dbReference type="InterPro" id="IPR010982">
    <property type="entry name" value="Lambda_DNA-bd_dom_sf"/>
</dbReference>
<evidence type="ECO:0000256" key="2">
    <source>
        <dbReference type="ARBA" id="ARBA00023125"/>
    </source>
</evidence>
<dbReference type="PANTHER" id="PTHR40661">
    <property type="match status" value="1"/>
</dbReference>
<dbReference type="CDD" id="cd00093">
    <property type="entry name" value="HTH_XRE"/>
    <property type="match status" value="1"/>
</dbReference>
<protein>
    <submittedName>
        <fullName evidence="5">LexA family transcriptional regulator</fullName>
    </submittedName>
</protein>
<dbReference type="SUPFAM" id="SSF47413">
    <property type="entry name" value="lambda repressor-like DNA-binding domains"/>
    <property type="match status" value="1"/>
</dbReference>
<gene>
    <name evidence="5" type="ORF">QN243_20275</name>
</gene>
<dbReference type="SUPFAM" id="SSF51306">
    <property type="entry name" value="LexA/Signal peptidase"/>
    <property type="match status" value="1"/>
</dbReference>
<dbReference type="CDD" id="cd06529">
    <property type="entry name" value="S24_LexA-like"/>
    <property type="match status" value="1"/>
</dbReference>
<dbReference type="EMBL" id="CP126172">
    <property type="protein sequence ID" value="WOS40699.1"/>
    <property type="molecule type" value="Genomic_DNA"/>
</dbReference>
<dbReference type="Proteomes" id="UP001302020">
    <property type="component" value="Chromosome"/>
</dbReference>
<dbReference type="PROSITE" id="PS50943">
    <property type="entry name" value="HTH_CROC1"/>
    <property type="match status" value="1"/>
</dbReference>
<sequence length="226" mass="24607">MTTQTPLPWYRFKEARLNAGLSMQEAAKKIGCSRPLIISWEAGIAKSIGGAYLLAAAEAYDVSPAWLLGKTDEDGPSNYIRPKKWLEGMYRVEHIRFSDPLWAFIQGRDAEPISSIDVSETYLRSLLGHVPQPGRLKLVTASGDSMAPKVDPGTMVLVDTGINAFEGDGIYLIDLGSGRQLKALQDRGDSVYVVSANAALYPAFPANEGMKVIGKAHLITKLERLG</sequence>
<evidence type="ECO:0000256" key="1">
    <source>
        <dbReference type="ARBA" id="ARBA00023015"/>
    </source>
</evidence>
<evidence type="ECO:0000313" key="5">
    <source>
        <dbReference type="EMBL" id="WOS40699.1"/>
    </source>
</evidence>
<dbReference type="RefSeq" id="WP_317844067.1">
    <property type="nucleotide sequence ID" value="NZ_CP126170.1"/>
</dbReference>